<proteinExistence type="inferred from homology"/>
<comment type="subcellular location">
    <subcellularLocation>
        <location evidence="5">Cell membrane</location>
        <topology evidence="5">Multi-pass membrane protein</topology>
    </subcellularLocation>
    <subcellularLocation>
        <location evidence="1">Membrane</location>
        <topology evidence="1">Multi-pass membrane protein</topology>
    </subcellularLocation>
</comment>
<feature type="transmembrane region" description="Helical" evidence="5">
    <location>
        <begin position="375"/>
        <end position="396"/>
    </location>
</feature>
<dbReference type="Proteomes" id="UP000649604">
    <property type="component" value="Unassembled WGS sequence"/>
</dbReference>
<dbReference type="PANTHER" id="PTHR43839:SF1">
    <property type="entry name" value="OPPC IN A BINDING PROTEIN-DEPENDENT TRANSPORT SYSTEM"/>
    <property type="match status" value="1"/>
</dbReference>
<sequence length="441" mass="49042">MRWTDFSADVQEFWQEFRRVPSGVMSLILLGVFILISVLEPYLLPFPEANTRWRDITYWEDNPRSMPPVWINWVSSKRRAKSVELREPTMSEGRAGTMTRLKALFTYHYAAEIPPVDLIFHCQAQGSPAIMLSMIRPDGETLDLFRKPISAGKGKAVRISIDKDAKSQAYTFGARVDSPENRLSKDMLNPTSLLFAQAQEGIFRHPEPLPGTYTLVAEAILPKQSDHHVEDLYFSLPGSVAGLMGTDNSKRDIWSGVVAGVKWALLIGLLTALIAVSIGVVYGVVSAYFGGWVDSLMQRIFEVFVSIPLLPLLIVMSAIFKPSIWTLIIMMSCFFWVGPVKTVRSIGLQIKEETYIEASQAFGASSLRIIFKHMIPLLVPYAFASMALYVPGAIVYESTISLLGLGDSTIVTWGQILHDALSGGAVLNGQWWWVIPPGLAI</sequence>
<dbReference type="PROSITE" id="PS50928">
    <property type="entry name" value="ABC_TM1"/>
    <property type="match status" value="1"/>
</dbReference>
<gene>
    <name evidence="7" type="ORF">GF339_17070</name>
</gene>
<keyword evidence="4 5" id="KW-0472">Membrane</keyword>
<dbReference type="Pfam" id="PF12911">
    <property type="entry name" value="OppC_N"/>
    <property type="match status" value="1"/>
</dbReference>
<dbReference type="PANTHER" id="PTHR43839">
    <property type="entry name" value="OPPC IN A BINDING PROTEIN-DEPENDENT TRANSPORT SYSTEM"/>
    <property type="match status" value="1"/>
</dbReference>
<feature type="transmembrane region" description="Helical" evidence="5">
    <location>
        <begin position="263"/>
        <end position="289"/>
    </location>
</feature>
<feature type="domain" description="ABC transmembrane type-1" evidence="6">
    <location>
        <begin position="261"/>
        <end position="441"/>
    </location>
</feature>
<dbReference type="Pfam" id="PF00528">
    <property type="entry name" value="BPD_transp_1"/>
    <property type="match status" value="1"/>
</dbReference>
<feature type="non-terminal residue" evidence="7">
    <location>
        <position position="441"/>
    </location>
</feature>
<dbReference type="EMBL" id="WJJP01000558">
    <property type="protein sequence ID" value="MBD3326300.1"/>
    <property type="molecule type" value="Genomic_DNA"/>
</dbReference>
<organism evidence="7 8">
    <name type="scientific">candidate division KSB3 bacterium</name>
    <dbReference type="NCBI Taxonomy" id="2044937"/>
    <lineage>
        <taxon>Bacteria</taxon>
        <taxon>candidate division KSB3</taxon>
    </lineage>
</organism>
<feature type="transmembrane region" description="Helical" evidence="5">
    <location>
        <begin position="20"/>
        <end position="44"/>
    </location>
</feature>
<evidence type="ECO:0000313" key="8">
    <source>
        <dbReference type="Proteomes" id="UP000649604"/>
    </source>
</evidence>
<evidence type="ECO:0000256" key="5">
    <source>
        <dbReference type="RuleBase" id="RU363032"/>
    </source>
</evidence>
<evidence type="ECO:0000313" key="7">
    <source>
        <dbReference type="EMBL" id="MBD3326300.1"/>
    </source>
</evidence>
<dbReference type="GO" id="GO:0055085">
    <property type="term" value="P:transmembrane transport"/>
    <property type="evidence" value="ECO:0007669"/>
    <property type="project" value="InterPro"/>
</dbReference>
<keyword evidence="5" id="KW-0813">Transport</keyword>
<name>A0A9D5JY93_9BACT</name>
<dbReference type="InterPro" id="IPR000515">
    <property type="entry name" value="MetI-like"/>
</dbReference>
<evidence type="ECO:0000256" key="2">
    <source>
        <dbReference type="ARBA" id="ARBA00022692"/>
    </source>
</evidence>
<dbReference type="InterPro" id="IPR025966">
    <property type="entry name" value="OppC_N"/>
</dbReference>
<keyword evidence="3 5" id="KW-1133">Transmembrane helix</keyword>
<dbReference type="GO" id="GO:0005886">
    <property type="term" value="C:plasma membrane"/>
    <property type="evidence" value="ECO:0007669"/>
    <property type="project" value="UniProtKB-SubCell"/>
</dbReference>
<dbReference type="SUPFAM" id="SSF161098">
    <property type="entry name" value="MetI-like"/>
    <property type="match status" value="1"/>
</dbReference>
<comment type="similarity">
    <text evidence="5">Belongs to the binding-protein-dependent transport system permease family.</text>
</comment>
<feature type="transmembrane region" description="Helical" evidence="5">
    <location>
        <begin position="309"/>
        <end position="337"/>
    </location>
</feature>
<protein>
    <submittedName>
        <fullName evidence="7">ABC transporter permease subunit</fullName>
    </submittedName>
</protein>
<dbReference type="AlphaFoldDB" id="A0A9D5JY93"/>
<evidence type="ECO:0000256" key="4">
    <source>
        <dbReference type="ARBA" id="ARBA00023136"/>
    </source>
</evidence>
<dbReference type="Gene3D" id="1.10.3720.10">
    <property type="entry name" value="MetI-like"/>
    <property type="match status" value="1"/>
</dbReference>
<evidence type="ECO:0000256" key="3">
    <source>
        <dbReference type="ARBA" id="ARBA00022989"/>
    </source>
</evidence>
<evidence type="ECO:0000256" key="1">
    <source>
        <dbReference type="ARBA" id="ARBA00004141"/>
    </source>
</evidence>
<dbReference type="InterPro" id="IPR035906">
    <property type="entry name" value="MetI-like_sf"/>
</dbReference>
<reference evidence="7" key="1">
    <citation type="submission" date="2019-11" db="EMBL/GenBank/DDBJ databases">
        <title>Microbial mats filling the niche in hypersaline microbial mats.</title>
        <authorList>
            <person name="Wong H.L."/>
            <person name="Macleod F.I."/>
            <person name="White R.A. III"/>
            <person name="Burns B.P."/>
        </authorList>
    </citation>
    <scope>NUCLEOTIDE SEQUENCE</scope>
    <source>
        <strain evidence="7">Rbin_158</strain>
    </source>
</reference>
<dbReference type="CDD" id="cd06261">
    <property type="entry name" value="TM_PBP2"/>
    <property type="match status" value="1"/>
</dbReference>
<accession>A0A9D5JY93</accession>
<comment type="caution">
    <text evidence="7">The sequence shown here is derived from an EMBL/GenBank/DDBJ whole genome shotgun (WGS) entry which is preliminary data.</text>
</comment>
<evidence type="ECO:0000259" key="6">
    <source>
        <dbReference type="PROSITE" id="PS50928"/>
    </source>
</evidence>
<keyword evidence="2 5" id="KW-0812">Transmembrane</keyword>